<feature type="transmembrane region" description="Helical" evidence="1">
    <location>
        <begin position="205"/>
        <end position="222"/>
    </location>
</feature>
<evidence type="ECO:0000256" key="1">
    <source>
        <dbReference type="SAM" id="Phobius"/>
    </source>
</evidence>
<dbReference type="AlphaFoldDB" id="D4NWF8"/>
<name>D4NWF8_ADIVA</name>
<keyword evidence="1" id="KW-0472">Membrane</keyword>
<protein>
    <recommendedName>
        <fullName evidence="3">Ubiquitin-like domain-containing protein</fullName>
    </recommendedName>
</protein>
<keyword evidence="1" id="KW-1133">Transmembrane helix</keyword>
<dbReference type="EMBL" id="GU373047">
    <property type="protein sequence ID" value="ADD91477.1"/>
    <property type="molecule type" value="Genomic_DNA"/>
</dbReference>
<keyword evidence="1" id="KW-0812">Transmembrane</keyword>
<evidence type="ECO:0000313" key="2">
    <source>
        <dbReference type="EMBL" id="ADD91477.1"/>
    </source>
</evidence>
<accession>D4NWF8</accession>
<evidence type="ECO:0008006" key="3">
    <source>
        <dbReference type="Google" id="ProtNLM"/>
    </source>
</evidence>
<sequence length="223" mass="26983">MSMINLYFVTIPGKRIFITLPEDFELTDMLHMIRNKMNDTTVENCIFFCKGRRLSMDDPMVFQNQKRKLINNGDVILVGKKMLYDNINQTTINYNKVTYLQRYGFFLSTNNLIFFYLERIYDDNIFHHNEWKTNCITVENSFGKYFQQNSRFICMGEELSIHDQITFERQKSLIRDRSVILHTVQNTKTIQQNEHNQLLFIERNIFQKFYIILTFLFFLIFYT</sequence>
<reference evidence="2" key="1">
    <citation type="submission" date="2009-12" db="EMBL/GenBank/DDBJ databases">
        <title>Genome structure of bdelloid rotifers: shaped by asexuality or desiccation?</title>
        <authorList>
            <person name="Gladyshev E.A."/>
            <person name="Arkhipova I.R."/>
        </authorList>
    </citation>
    <scope>NUCLEOTIDE SEQUENCE</scope>
</reference>
<proteinExistence type="predicted"/>
<organism evidence="2">
    <name type="scientific">Adineta vaga</name>
    <name type="common">Rotifer</name>
    <name type="synonym">Callidina vaga</name>
    <dbReference type="NCBI Taxonomy" id="104782"/>
    <lineage>
        <taxon>Eukaryota</taxon>
        <taxon>Metazoa</taxon>
        <taxon>Spiralia</taxon>
        <taxon>Gnathifera</taxon>
        <taxon>Rotifera</taxon>
        <taxon>Eurotatoria</taxon>
        <taxon>Bdelloidea</taxon>
        <taxon>Adinetida</taxon>
        <taxon>Adinetidae</taxon>
        <taxon>Adineta</taxon>
    </lineage>
</organism>